<evidence type="ECO:0000256" key="1">
    <source>
        <dbReference type="SAM" id="MobiDB-lite"/>
    </source>
</evidence>
<evidence type="ECO:0000256" key="2">
    <source>
        <dbReference type="SAM" id="SignalP"/>
    </source>
</evidence>
<dbReference type="Gene3D" id="2.60.120.1440">
    <property type="match status" value="1"/>
</dbReference>
<sequence length="447" mass="47078">MMKQLAFTVGLVLAAQAVQAEEAGKIIFVAGSAQVAGQPAALGTMVQEGQLLSTGNDGYLYVKTVDNGLFILRPKTQARIATYHVDKANPANTMVKLELISGVARSQSGEAVKLARQNFRFNTPVAAIGVRGTDFTVFTDQNTSRVAVISGRVTVSGFDGACRPEGAGPCEGQTARELAAAQKGVLLQIQRGQAAPQLMQGNSLLAPDVVAPPRGDEPVGKNGTGGTAGEPNLDAKKNVSLQEKAAQQPAVKNEPNAGGNVPPLVVRPDPDPVPVVPVVPPPPVREVSWGRWNTVLNMPANSGLSKDGAERIALGDDFVLFRSRSGSQFIAPERGSIGMVIASSEAYVRDIYTGPQAATLENGQLLFNFDKRSFTTSFDLVTGDETRKMASEGGVNSTGDFFGQNRYSPNSNMTVTGAMTDLNGATYLFKSSLDAKRSAGGVVVWKK</sequence>
<accession>A0A7W5FTC9</accession>
<dbReference type="PANTHER" id="PTHR38731">
    <property type="entry name" value="LIPL45-RELATED LIPOPROTEIN-RELATED"/>
    <property type="match status" value="1"/>
</dbReference>
<feature type="signal peptide" evidence="2">
    <location>
        <begin position="1"/>
        <end position="20"/>
    </location>
</feature>
<dbReference type="Proteomes" id="UP000541535">
    <property type="component" value="Unassembled WGS sequence"/>
</dbReference>
<evidence type="ECO:0000313" key="4">
    <source>
        <dbReference type="EMBL" id="MBB3118058.1"/>
    </source>
</evidence>
<comment type="caution">
    <text evidence="4">The sequence shown here is derived from an EMBL/GenBank/DDBJ whole genome shotgun (WGS) entry which is preliminary data.</text>
</comment>
<feature type="chain" id="PRO_5030508219" description="FecR protein domain-containing protein" evidence="2">
    <location>
        <begin position="21"/>
        <end position="447"/>
    </location>
</feature>
<name>A0A7W5FTC9_9BURK</name>
<protein>
    <recommendedName>
        <fullName evidence="3">FecR protein domain-containing protein</fullName>
    </recommendedName>
</protein>
<dbReference type="InterPro" id="IPR006860">
    <property type="entry name" value="FecR"/>
</dbReference>
<evidence type="ECO:0000259" key="3">
    <source>
        <dbReference type="Pfam" id="PF04773"/>
    </source>
</evidence>
<feature type="region of interest" description="Disordered" evidence="1">
    <location>
        <begin position="211"/>
        <end position="233"/>
    </location>
</feature>
<proteinExistence type="predicted"/>
<keyword evidence="2" id="KW-0732">Signal</keyword>
<organism evidence="4 5">
    <name type="scientific">Pseudoduganella violacea</name>
    <dbReference type="NCBI Taxonomy" id="1715466"/>
    <lineage>
        <taxon>Bacteria</taxon>
        <taxon>Pseudomonadati</taxon>
        <taxon>Pseudomonadota</taxon>
        <taxon>Betaproteobacteria</taxon>
        <taxon>Burkholderiales</taxon>
        <taxon>Oxalobacteraceae</taxon>
        <taxon>Telluria group</taxon>
        <taxon>Pseudoduganella</taxon>
    </lineage>
</organism>
<dbReference type="Pfam" id="PF04773">
    <property type="entry name" value="FecR"/>
    <property type="match status" value="1"/>
</dbReference>
<reference evidence="4 5" key="1">
    <citation type="submission" date="2020-08" db="EMBL/GenBank/DDBJ databases">
        <title>Genomic Encyclopedia of Type Strains, Phase III (KMG-III): the genomes of soil and plant-associated and newly described type strains.</title>
        <authorList>
            <person name="Whitman W."/>
        </authorList>
    </citation>
    <scope>NUCLEOTIDE SEQUENCE [LARGE SCALE GENOMIC DNA]</scope>
    <source>
        <strain evidence="4 5">CECT 8897</strain>
    </source>
</reference>
<dbReference type="EMBL" id="JACHXD010000002">
    <property type="protein sequence ID" value="MBB3118058.1"/>
    <property type="molecule type" value="Genomic_DNA"/>
</dbReference>
<gene>
    <name evidence="4" type="ORF">FHS03_001084</name>
</gene>
<dbReference type="AlphaFoldDB" id="A0A7W5FTC9"/>
<keyword evidence="5" id="KW-1185">Reference proteome</keyword>
<feature type="domain" description="FecR protein" evidence="3">
    <location>
        <begin position="52"/>
        <end position="153"/>
    </location>
</feature>
<dbReference type="RefSeq" id="WP_229426066.1">
    <property type="nucleotide sequence ID" value="NZ_JACHXD010000002.1"/>
</dbReference>
<evidence type="ECO:0000313" key="5">
    <source>
        <dbReference type="Proteomes" id="UP000541535"/>
    </source>
</evidence>
<dbReference type="PANTHER" id="PTHR38731:SF3">
    <property type="entry name" value="BLL6125 PROTEIN"/>
    <property type="match status" value="1"/>
</dbReference>